<gene>
    <name evidence="15" type="ORF">RRG08_043813</name>
</gene>
<dbReference type="InterPro" id="IPR020894">
    <property type="entry name" value="Cadherin_CS"/>
</dbReference>
<dbReference type="FunFam" id="2.60.40.60:FF:000104">
    <property type="entry name" value="cadherin-23 isoform X1"/>
    <property type="match status" value="1"/>
</dbReference>
<feature type="domain" description="Cadherin" evidence="14">
    <location>
        <begin position="692"/>
        <end position="781"/>
    </location>
</feature>
<keyword evidence="6 12" id="KW-0106">Calcium</keyword>
<keyword evidence="4 13" id="KW-0732">Signal</keyword>
<feature type="domain" description="Cadherin" evidence="14">
    <location>
        <begin position="362"/>
        <end position="462"/>
    </location>
</feature>
<feature type="domain" description="Cadherin" evidence="14">
    <location>
        <begin position="1817"/>
        <end position="1918"/>
    </location>
</feature>
<feature type="domain" description="Cadherin" evidence="14">
    <location>
        <begin position="464"/>
        <end position="575"/>
    </location>
</feature>
<evidence type="ECO:0000256" key="10">
    <source>
        <dbReference type="ARBA" id="ARBA00023157"/>
    </source>
</evidence>
<evidence type="ECO:0000256" key="13">
    <source>
        <dbReference type="SAM" id="SignalP"/>
    </source>
</evidence>
<evidence type="ECO:0000256" key="1">
    <source>
        <dbReference type="ARBA" id="ARBA00004167"/>
    </source>
</evidence>
<name>A0AAE1B6U2_9GAST</name>
<feature type="domain" description="Cadherin" evidence="14">
    <location>
        <begin position="1919"/>
        <end position="2027"/>
    </location>
</feature>
<dbReference type="FunFam" id="2.60.40.60:FF:000039">
    <property type="entry name" value="FAT atypical cadherin 3"/>
    <property type="match status" value="1"/>
</dbReference>
<keyword evidence="8" id="KW-1133">Transmembrane helix</keyword>
<sequence>MTQRHGLLLGPRRISPWTLVMLLCLVSSCWIPSESAAPTFDNISSATVLTVDEDAAQETALETIAVSDADMDTITLTVTGTTHFGFDAGSTVLRVKDDLDYETDTSYSVTIVATDSASESSSVVITINVNDKNDHDPTLTVTTLDVTLDEEQPAGTAVPFVISGSDTDTADGTSLTFSLSGADATIFNIDPSNGDVTLNTKVDIDPNTANSVYRPVVAVSDGSRSATATLTLTLEDINDNRPTCSPSIVYQTVVEETSGSTVATLVCTDNDSSFEGNNQLTYTLTSADFSVDTAGVVTVTSPVDYEATTSTQLLITVSDSASSGTLDTTATVEVTISPTNDNDPVWGTFVPAPTGSTYSRDEDTPVGTSLFSMVATDADVDTGDTITYSIQSVTDGTNPVTGLFNVDSSTGEVTTLASLDRDAGISQYTLNLQATDGGTGTHIISQTIFLTLNDVNDIAPVFQSTPLALVTIAESSAKSGSVVTTVSASDGDVSAASFTYEVEAVLVGGTTVSDWAFDGVTAGQLNFAADLDLDTGDADLHILRLIVKDGGATELTGTTSLTVSISPDNEHTPTISSQPSGTVAIDENQSVGTSVATVTGADSDTGDEGQLTYSITGGNTGSAFSIDASTGLISTQTILDRETLDNYNLEVTVTDSGVSPKSVTTTVSITVDDTNDHQPSCNSLLVTITPAEDTATNAALATLTCSDLDAADSLTYTVRSPHDTQFGFTTPVNELQLLSPLDYDAGTQSYLVIVDVSDGTNSQAVTVSVDVEPVNEDSPSFASNPTVPVAENVVSNPIYTYTAVDTDASPHDVVSYVINSVSNSGASLFGIDSTSGEISLRQALDYDTLPSGDKTYELEVLAEDGGGQQGTGTVTVTVQDANDNAPVCSQATFTVDMNEAQTGAGPYSVVTLGCSDVEDGNSLTYSLTQTPGSHFAVTSDVVTLTADTLDYETASQHTLTITVTDTGSESSTVIVYVNVVNLNDGGPVFGSLPAQDIDENLGIGQSVVDATAVDPDGADTTFGDIQYSILSGDTSNQFAIDASTGEITVRKSLDFETVTSYELVIQAIERGGTNSATATQTINLNDVNDESPTCTSYSFTETVAEDETADFMVKALGCSDADAGTTLTYTITSGDTTLFKVEGGSLKLKAQLDFETAQTYALTIQVSDGDASHNADIIGTVSVGGVDEGQPVFSQNVYNADVSEGEGTGHLVATVAATDPDSSSNADGQVTYTFVSTYSEFVLDQSSGQITLAQQLDRETDASHTLLVKAEDATASNTATVSVTVLDTNDNTPAFQLNPYSGSLSEGDPTGTTVVTVVATDADATGNNYGVVSYALSGSSDFAVDPTSGVITNTAVLSADSGTTTITLTLTATDSGGAAGALTGTTVVVVTLNTVNGNDPVFSPVTTSVTMGETDFSVGDVIATVTASDADTGSDGDFTFAFVAAQSKFSLSQRGVECDVRLVQDLDFDSGDTSFSVEIKATDGGVPPRSGTGTVDITVDDANDNSPLCTTVVNVAKDEDQTNIAALSCSDVDAGTTLTYTIVSTTPNSITPAVSSTGVVTVAAALDYETDTSHVILIRVEDDGTPPKSTTVTLNLVVNDLNDNDPTLTGPFTFTVLETDGASSTVYYTASASSNDGPDDDLTYSLSDTTFFDISSTTGEITLKTQAPDAETDGLSYNTDLCVADSANPTVRSVCETMTISVTDENDVTPVFNPASYTGTVAEDAGTTTALSNAVTATDGDVSAAFKSIAYTILSGNTGGAFSVDPSTGVVTVASALDFSVTPSYTLVIQASDGVNTATANYNIQVTSANLNDPVFSPNSETVDIDEDAAVGDPVSYTAVASDSDSEKNGQLTYSISAGPFSINPSTGAISVADSLDRETDTSYTVTVKAVDGGDTPRTGELTLTIDINDVNDVTPSCDKTLYSATVLETASGGETVATLVCTDDDDDPAGLNNGLTYTLATGDPSLFTIDTSGVITVEAGAFFDALFDPSYELIVDVADKSSATKLTFTATVTVIVEDVNNNVPYWLSLTSVSEPEDTAVGTIVAVAVALDDDSGDNAEIVYQIDSGNVGNTFVIDSVTGDVILLEALDYDVAPTQYNLVISAT</sequence>
<feature type="domain" description="Cadherin" evidence="14">
    <location>
        <begin position="1522"/>
        <end position="1608"/>
    </location>
</feature>
<feature type="non-terminal residue" evidence="15">
    <location>
        <position position="1"/>
    </location>
</feature>
<keyword evidence="10" id="KW-1015">Disulfide bond</keyword>
<dbReference type="PROSITE" id="PS00232">
    <property type="entry name" value="CADHERIN_1"/>
    <property type="match status" value="6"/>
</dbReference>
<dbReference type="Gene3D" id="2.60.40.60">
    <property type="entry name" value="Cadherins"/>
    <property type="match status" value="20"/>
</dbReference>
<feature type="domain" description="Cadherin" evidence="14">
    <location>
        <begin position="43"/>
        <end position="139"/>
    </location>
</feature>
<dbReference type="PANTHER" id="PTHR24026:SF126">
    <property type="entry name" value="PROTOCADHERIN FAT 4"/>
    <property type="match status" value="1"/>
</dbReference>
<feature type="domain" description="Cadherin" evidence="14">
    <location>
        <begin position="997"/>
        <end position="1094"/>
    </location>
</feature>
<comment type="subcellular location">
    <subcellularLocation>
        <location evidence="1">Membrane</location>
        <topology evidence="1">Single-pass membrane protein</topology>
    </subcellularLocation>
</comment>
<feature type="signal peptide" evidence="13">
    <location>
        <begin position="1"/>
        <end position="36"/>
    </location>
</feature>
<keyword evidence="2" id="KW-0245">EGF-like domain</keyword>
<evidence type="ECO:0000256" key="9">
    <source>
        <dbReference type="ARBA" id="ARBA00023136"/>
    </source>
</evidence>
<evidence type="ECO:0000256" key="2">
    <source>
        <dbReference type="ARBA" id="ARBA00022536"/>
    </source>
</evidence>
<feature type="domain" description="Cadherin" evidence="14">
    <location>
        <begin position="1608"/>
        <end position="1712"/>
    </location>
</feature>
<dbReference type="FunFam" id="2.60.40.60:FF:000020">
    <property type="entry name" value="Dachsous cadherin-related 1b"/>
    <property type="match status" value="2"/>
</dbReference>
<feature type="domain" description="Cadherin" evidence="14">
    <location>
        <begin position="259"/>
        <end position="346"/>
    </location>
</feature>
<evidence type="ECO:0000256" key="4">
    <source>
        <dbReference type="ARBA" id="ARBA00022729"/>
    </source>
</evidence>
<feature type="domain" description="Cadherin" evidence="14">
    <location>
        <begin position="1713"/>
        <end position="1816"/>
    </location>
</feature>
<accession>A0AAE1B6U2</accession>
<keyword evidence="7" id="KW-0130">Cell adhesion</keyword>
<evidence type="ECO:0000313" key="16">
    <source>
        <dbReference type="Proteomes" id="UP001283361"/>
    </source>
</evidence>
<dbReference type="InterPro" id="IPR002126">
    <property type="entry name" value="Cadherin-like_dom"/>
</dbReference>
<dbReference type="SUPFAM" id="SSF49313">
    <property type="entry name" value="Cadherin-like"/>
    <property type="match status" value="20"/>
</dbReference>
<feature type="domain" description="Cadherin" evidence="14">
    <location>
        <begin position="2036"/>
        <end position="2105"/>
    </location>
</feature>
<evidence type="ECO:0000256" key="5">
    <source>
        <dbReference type="ARBA" id="ARBA00022737"/>
    </source>
</evidence>
<feature type="domain" description="Cadherin" evidence="14">
    <location>
        <begin position="1194"/>
        <end position="1295"/>
    </location>
</feature>
<dbReference type="GO" id="GO:0005509">
    <property type="term" value="F:calcium ion binding"/>
    <property type="evidence" value="ECO:0007669"/>
    <property type="project" value="UniProtKB-UniRule"/>
</dbReference>
<keyword evidence="11" id="KW-0325">Glycoprotein</keyword>
<feature type="domain" description="Cadherin" evidence="14">
    <location>
        <begin position="140"/>
        <end position="248"/>
    </location>
</feature>
<dbReference type="GO" id="GO:0007156">
    <property type="term" value="P:homophilic cell adhesion via plasma membrane adhesion molecules"/>
    <property type="evidence" value="ECO:0007669"/>
    <property type="project" value="InterPro"/>
</dbReference>
<dbReference type="GO" id="GO:0005886">
    <property type="term" value="C:plasma membrane"/>
    <property type="evidence" value="ECO:0007669"/>
    <property type="project" value="UniProtKB-SubCell"/>
</dbReference>
<dbReference type="CDD" id="cd11304">
    <property type="entry name" value="Cadherin_repeat"/>
    <property type="match status" value="18"/>
</dbReference>
<feature type="domain" description="Cadherin" evidence="14">
    <location>
        <begin position="1419"/>
        <end position="1509"/>
    </location>
</feature>
<feature type="domain" description="Cadherin" evidence="14">
    <location>
        <begin position="1095"/>
        <end position="1193"/>
    </location>
</feature>
<keyword evidence="16" id="KW-1185">Reference proteome</keyword>
<dbReference type="PROSITE" id="PS50268">
    <property type="entry name" value="CADHERIN_2"/>
    <property type="match status" value="20"/>
</dbReference>
<feature type="domain" description="Cadherin" evidence="14">
    <location>
        <begin position="889"/>
        <end position="989"/>
    </location>
</feature>
<feature type="domain" description="Cadherin" evidence="14">
    <location>
        <begin position="577"/>
        <end position="681"/>
    </location>
</feature>
<evidence type="ECO:0000256" key="7">
    <source>
        <dbReference type="ARBA" id="ARBA00022889"/>
    </source>
</evidence>
<feature type="chain" id="PRO_5041923333" description="Cadherin domain-containing protein" evidence="13">
    <location>
        <begin position="37"/>
        <end position="2105"/>
    </location>
</feature>
<dbReference type="PROSITE" id="PS51257">
    <property type="entry name" value="PROKAR_LIPOPROTEIN"/>
    <property type="match status" value="1"/>
</dbReference>
<dbReference type="InterPro" id="IPR015919">
    <property type="entry name" value="Cadherin-like_sf"/>
</dbReference>
<dbReference type="PRINTS" id="PR00205">
    <property type="entry name" value="CADHERIN"/>
</dbReference>
<dbReference type="Proteomes" id="UP001283361">
    <property type="component" value="Unassembled WGS sequence"/>
</dbReference>
<organism evidence="15 16">
    <name type="scientific">Elysia crispata</name>
    <name type="common">lettuce slug</name>
    <dbReference type="NCBI Taxonomy" id="231223"/>
    <lineage>
        <taxon>Eukaryota</taxon>
        <taxon>Metazoa</taxon>
        <taxon>Spiralia</taxon>
        <taxon>Lophotrochozoa</taxon>
        <taxon>Mollusca</taxon>
        <taxon>Gastropoda</taxon>
        <taxon>Heterobranchia</taxon>
        <taxon>Euthyneura</taxon>
        <taxon>Panpulmonata</taxon>
        <taxon>Sacoglossa</taxon>
        <taxon>Placobranchoidea</taxon>
        <taxon>Plakobranchidae</taxon>
        <taxon>Elysia</taxon>
    </lineage>
</organism>
<evidence type="ECO:0000256" key="11">
    <source>
        <dbReference type="ARBA" id="ARBA00023180"/>
    </source>
</evidence>
<dbReference type="Pfam" id="PF00028">
    <property type="entry name" value="Cadherin"/>
    <property type="match status" value="14"/>
</dbReference>
<reference evidence="15" key="1">
    <citation type="journal article" date="2023" name="G3 (Bethesda)">
        <title>A reference genome for the long-term kleptoplast-retaining sea slug Elysia crispata morphotype clarki.</title>
        <authorList>
            <person name="Eastman K.E."/>
            <person name="Pendleton A.L."/>
            <person name="Shaikh M.A."/>
            <person name="Suttiyut T."/>
            <person name="Ogas R."/>
            <person name="Tomko P."/>
            <person name="Gavelis G."/>
            <person name="Widhalm J.R."/>
            <person name="Wisecaver J.H."/>
        </authorList>
    </citation>
    <scope>NUCLEOTIDE SEQUENCE</scope>
    <source>
        <strain evidence="15">ECLA1</strain>
    </source>
</reference>
<comment type="caution">
    <text evidence="15">The sequence shown here is derived from an EMBL/GenBank/DDBJ whole genome shotgun (WGS) entry which is preliminary data.</text>
</comment>
<keyword evidence="9" id="KW-0472">Membrane</keyword>
<evidence type="ECO:0000256" key="6">
    <source>
        <dbReference type="ARBA" id="ARBA00022837"/>
    </source>
</evidence>
<evidence type="ECO:0000256" key="3">
    <source>
        <dbReference type="ARBA" id="ARBA00022692"/>
    </source>
</evidence>
<evidence type="ECO:0000259" key="14">
    <source>
        <dbReference type="PROSITE" id="PS50268"/>
    </source>
</evidence>
<dbReference type="EMBL" id="JAWDGP010000452">
    <property type="protein sequence ID" value="KAK3800494.1"/>
    <property type="molecule type" value="Genomic_DNA"/>
</dbReference>
<proteinExistence type="predicted"/>
<evidence type="ECO:0000256" key="8">
    <source>
        <dbReference type="ARBA" id="ARBA00022989"/>
    </source>
</evidence>
<evidence type="ECO:0000256" key="12">
    <source>
        <dbReference type="PROSITE-ProRule" id="PRU00043"/>
    </source>
</evidence>
<dbReference type="SMART" id="SM00112">
    <property type="entry name" value="CA"/>
    <property type="match status" value="19"/>
</dbReference>
<keyword evidence="3" id="KW-0812">Transmembrane</keyword>
<protein>
    <recommendedName>
        <fullName evidence="14">Cadherin domain-containing protein</fullName>
    </recommendedName>
</protein>
<feature type="domain" description="Cadherin" evidence="14">
    <location>
        <begin position="781"/>
        <end position="888"/>
    </location>
</feature>
<feature type="domain" description="Cadherin" evidence="14">
    <location>
        <begin position="1296"/>
        <end position="1402"/>
    </location>
</feature>
<keyword evidence="5" id="KW-0677">Repeat</keyword>
<dbReference type="PANTHER" id="PTHR24026">
    <property type="entry name" value="FAT ATYPICAL CADHERIN-RELATED"/>
    <property type="match status" value="1"/>
</dbReference>
<evidence type="ECO:0000313" key="15">
    <source>
        <dbReference type="EMBL" id="KAK3800494.1"/>
    </source>
</evidence>